<dbReference type="Pfam" id="PF08686">
    <property type="entry name" value="PLAC"/>
    <property type="match status" value="1"/>
</dbReference>
<evidence type="ECO:0000259" key="6">
    <source>
        <dbReference type="PROSITE" id="PS50279"/>
    </source>
</evidence>
<dbReference type="FunFam" id="4.10.410.10:FF:000020">
    <property type="entry name" value="Collagen, type VI, alpha 3"/>
    <property type="match status" value="1"/>
</dbReference>
<dbReference type="GO" id="GO:0004867">
    <property type="term" value="F:serine-type endopeptidase inhibitor activity"/>
    <property type="evidence" value="ECO:0007669"/>
    <property type="project" value="UniProtKB-KW"/>
</dbReference>
<protein>
    <recommendedName>
        <fullName evidence="11">Papilin</fullName>
    </recommendedName>
</protein>
<feature type="domain" description="BPTI/Kunitz inhibitor" evidence="6">
    <location>
        <begin position="564"/>
        <end position="607"/>
    </location>
</feature>
<evidence type="ECO:0000256" key="5">
    <source>
        <dbReference type="SAM" id="MobiDB-lite"/>
    </source>
</evidence>
<dbReference type="PROSITE" id="PS50835">
    <property type="entry name" value="IG_LIKE"/>
    <property type="match status" value="2"/>
</dbReference>
<comment type="caution">
    <text evidence="9">The sequence shown here is derived from an EMBL/GenBank/DDBJ whole genome shotgun (WGS) entry which is preliminary data.</text>
</comment>
<feature type="domain" description="BPTI/Kunitz inhibitor" evidence="6">
    <location>
        <begin position="616"/>
        <end position="666"/>
    </location>
</feature>
<dbReference type="InterPro" id="IPR010909">
    <property type="entry name" value="PLAC"/>
</dbReference>
<dbReference type="InterPro" id="IPR003599">
    <property type="entry name" value="Ig_sub"/>
</dbReference>
<dbReference type="SMART" id="SM00409">
    <property type="entry name" value="IG"/>
    <property type="match status" value="2"/>
</dbReference>
<evidence type="ECO:0000313" key="10">
    <source>
        <dbReference type="Proteomes" id="UP000318571"/>
    </source>
</evidence>
<dbReference type="InterPro" id="IPR020901">
    <property type="entry name" value="Prtase_inh_Kunz-CS"/>
</dbReference>
<dbReference type="Pfam" id="PF00014">
    <property type="entry name" value="Kunitz_BPTI"/>
    <property type="match status" value="4"/>
</dbReference>
<evidence type="ECO:0000256" key="4">
    <source>
        <dbReference type="ARBA" id="ARBA00023157"/>
    </source>
</evidence>
<dbReference type="PROSITE" id="PS50900">
    <property type="entry name" value="PLAC"/>
    <property type="match status" value="1"/>
</dbReference>
<feature type="compositionally biased region" description="Acidic residues" evidence="5">
    <location>
        <begin position="104"/>
        <end position="115"/>
    </location>
</feature>
<dbReference type="Pfam" id="PF13927">
    <property type="entry name" value="Ig_3"/>
    <property type="match status" value="1"/>
</dbReference>
<organism evidence="9 10">
    <name type="scientific">Tigriopus californicus</name>
    <name type="common">Marine copepod</name>
    <dbReference type="NCBI Taxonomy" id="6832"/>
    <lineage>
        <taxon>Eukaryota</taxon>
        <taxon>Metazoa</taxon>
        <taxon>Ecdysozoa</taxon>
        <taxon>Arthropoda</taxon>
        <taxon>Crustacea</taxon>
        <taxon>Multicrustacea</taxon>
        <taxon>Hexanauplia</taxon>
        <taxon>Copepoda</taxon>
        <taxon>Harpacticoida</taxon>
        <taxon>Harpacticidae</taxon>
        <taxon>Tigriopus</taxon>
    </lineage>
</organism>
<dbReference type="AlphaFoldDB" id="A0A553NDZ3"/>
<dbReference type="Gene3D" id="2.60.40.10">
    <property type="entry name" value="Immunoglobulins"/>
    <property type="match status" value="2"/>
</dbReference>
<dbReference type="Pfam" id="PF07679">
    <property type="entry name" value="I-set"/>
    <property type="match status" value="1"/>
</dbReference>
<dbReference type="PANTHER" id="PTHR10083">
    <property type="entry name" value="KUNITZ-TYPE PROTEASE INHIBITOR-RELATED"/>
    <property type="match status" value="1"/>
</dbReference>
<evidence type="ECO:0000259" key="7">
    <source>
        <dbReference type="PROSITE" id="PS50835"/>
    </source>
</evidence>
<dbReference type="InterPro" id="IPR036179">
    <property type="entry name" value="Ig-like_dom_sf"/>
</dbReference>
<dbReference type="InterPro" id="IPR007110">
    <property type="entry name" value="Ig-like_dom"/>
</dbReference>
<evidence type="ECO:0000313" key="9">
    <source>
        <dbReference type="EMBL" id="TRY63672.1"/>
    </source>
</evidence>
<feature type="region of interest" description="Disordered" evidence="5">
    <location>
        <begin position="213"/>
        <end position="259"/>
    </location>
</feature>
<feature type="domain" description="Ig-like" evidence="7">
    <location>
        <begin position="837"/>
        <end position="939"/>
    </location>
</feature>
<keyword evidence="1" id="KW-0646">Protease inhibitor</keyword>
<feature type="compositionally biased region" description="Polar residues" evidence="5">
    <location>
        <begin position="269"/>
        <end position="282"/>
    </location>
</feature>
<dbReference type="InterPro" id="IPR013783">
    <property type="entry name" value="Ig-like_fold"/>
</dbReference>
<accession>A0A553NDZ3</accession>
<dbReference type="PANTHER" id="PTHR10083:SF374">
    <property type="entry name" value="BPTI_KUNITZ INHIBITOR DOMAIN-CONTAINING PROTEIN"/>
    <property type="match status" value="1"/>
</dbReference>
<dbReference type="CDD" id="cd00109">
    <property type="entry name" value="Kunitz-type"/>
    <property type="match status" value="2"/>
</dbReference>
<gene>
    <name evidence="9" type="ORF">TCAL_00430</name>
</gene>
<dbReference type="Gene3D" id="4.10.410.10">
    <property type="entry name" value="Pancreatic trypsin inhibitor Kunitz domain"/>
    <property type="match status" value="4"/>
</dbReference>
<proteinExistence type="predicted"/>
<evidence type="ECO:0008006" key="11">
    <source>
        <dbReference type="Google" id="ProtNLM"/>
    </source>
</evidence>
<dbReference type="SMART" id="SM00131">
    <property type="entry name" value="KU"/>
    <property type="match status" value="4"/>
</dbReference>
<feature type="compositionally biased region" description="Low complexity" evidence="5">
    <location>
        <begin position="228"/>
        <end position="248"/>
    </location>
</feature>
<feature type="domain" description="Ig-like" evidence="7">
    <location>
        <begin position="741"/>
        <end position="831"/>
    </location>
</feature>
<evidence type="ECO:0000256" key="2">
    <source>
        <dbReference type="ARBA" id="ARBA00022729"/>
    </source>
</evidence>
<feature type="domain" description="BPTI/Kunitz inhibitor" evidence="6">
    <location>
        <begin position="679"/>
        <end position="736"/>
    </location>
</feature>
<dbReference type="SUPFAM" id="SSF57362">
    <property type="entry name" value="BPTI-like"/>
    <property type="match status" value="4"/>
</dbReference>
<evidence type="ECO:0000256" key="3">
    <source>
        <dbReference type="ARBA" id="ARBA00022900"/>
    </source>
</evidence>
<sequence>LVILLGIVVTQSYAQEYLDIIDKSVQVQSNESIYQTSGEEDYEDYEAGSGSGSDIYDLAMNSSGEGSGLEIESSGSVLDIESSGSIFELESNETNLEREFSGSDMEESSGSEVEMEASGSGLEVESESDLQIGSSGSGLEIESYDAELDADALGSGSGIQGSGSGLEIASSGSGVEIESSAWGMESDFDSQIGSSGSGLEIEFYEVELEVDSSGLGLGNQPSGSSLKIGSSETSEEISSSGSEIDSSGMELEPSSSTTDKGLEDLALESETSGDQFGSTESSGEVEVVQYDMTSGDFDSSGDMKNMMVKNESDQAFILSSSEEQTSNATLLLSISDSEEIMTVANDTEEITDLFSANNETVHSSGETSVEDILDSSESPLIQEGQDESRGCESSRFGCCSDDLNPAHGPNELGCCSTTEFGCCADNLTPAKGPYEEGCDCQETEFGCCPDQRTPATGTDNQGEFGCCPEEITPKQAENEECGCEASRYGCCLDGETAASGFDFQGCSMKPGEHCHLAPEQGPCSNYTSKWFYDMEWGGCNRFWYGGCDPGRNHFDDEASCKEACFEPRGAGACFLKKERKTCTQFAYSGCLGNNNRFLTKQDCVDMCMPQEDVPVCGKPKAEGACAGDFPRFFYNEDTGNCESFSFSGCLGNNNRFLTMDECESSCLHKAKQKLTDTVCKMYIEAGNCDEESEKANATLPRWGYDERMRRCVPFFYAGCGGNENNFESRQACERVCPTTFPPIITLPRGAEILVKRNTQGLNLPVAVRANPPPKVMWIRNGKEISPFDYRYDILSDFSLTIKQIGELDAGLYTITADNGIGSAATQVVEVVVYPLYPKVAIKMDKSIFKPETQVTIPCTIRGYPPPEIQWFKLGRSRNDPLVPLQEDRPRLTIETFQTTTTTTLSNVIIENASDTDSGNYRCLATTQSYPDVSDTETIQIQYGPGELCIDRPSYKHCAQIVRYKFCGNRYYGQYCCRSCTEAGYVPGGLQVR</sequence>
<dbReference type="GO" id="GO:0005615">
    <property type="term" value="C:extracellular space"/>
    <property type="evidence" value="ECO:0007669"/>
    <property type="project" value="TreeGrafter"/>
</dbReference>
<feature type="domain" description="BPTI/Kunitz inhibitor" evidence="6">
    <location>
        <begin position="514"/>
        <end position="564"/>
    </location>
</feature>
<dbReference type="EMBL" id="VCGU01000458">
    <property type="protein sequence ID" value="TRY63672.1"/>
    <property type="molecule type" value="Genomic_DNA"/>
</dbReference>
<dbReference type="Proteomes" id="UP000318571">
    <property type="component" value="Chromosome 10"/>
</dbReference>
<dbReference type="PROSITE" id="PS50279">
    <property type="entry name" value="BPTI_KUNITZ_2"/>
    <property type="match status" value="4"/>
</dbReference>
<keyword evidence="10" id="KW-1185">Reference proteome</keyword>
<keyword evidence="3" id="KW-0722">Serine protease inhibitor</keyword>
<dbReference type="InterPro" id="IPR050098">
    <property type="entry name" value="TFPI/VKTCI-like"/>
</dbReference>
<dbReference type="InterPro" id="IPR002223">
    <property type="entry name" value="Kunitz_BPTI"/>
</dbReference>
<dbReference type="InterPro" id="IPR036880">
    <property type="entry name" value="Kunitz_BPTI_sf"/>
</dbReference>
<reference evidence="9 10" key="1">
    <citation type="journal article" date="2018" name="Nat. Ecol. Evol.">
        <title>Genomic signatures of mitonuclear coevolution across populations of Tigriopus californicus.</title>
        <authorList>
            <person name="Barreto F.S."/>
            <person name="Watson E.T."/>
            <person name="Lima T.G."/>
            <person name="Willett C.S."/>
            <person name="Edmands S."/>
            <person name="Li W."/>
            <person name="Burton R.S."/>
        </authorList>
    </citation>
    <scope>NUCLEOTIDE SEQUENCE [LARGE SCALE GENOMIC DNA]</scope>
    <source>
        <strain evidence="9 10">San Diego</strain>
    </source>
</reference>
<dbReference type="InterPro" id="IPR013098">
    <property type="entry name" value="Ig_I-set"/>
</dbReference>
<dbReference type="InterPro" id="IPR003598">
    <property type="entry name" value="Ig_sub2"/>
</dbReference>
<feature type="region of interest" description="Disordered" evidence="5">
    <location>
        <begin position="269"/>
        <end position="288"/>
    </location>
</feature>
<dbReference type="PROSITE" id="PS00280">
    <property type="entry name" value="BPTI_KUNITZ_1"/>
    <property type="match status" value="1"/>
</dbReference>
<dbReference type="CDD" id="cd00096">
    <property type="entry name" value="Ig"/>
    <property type="match status" value="1"/>
</dbReference>
<evidence type="ECO:0000259" key="8">
    <source>
        <dbReference type="PROSITE" id="PS50900"/>
    </source>
</evidence>
<evidence type="ECO:0000256" key="1">
    <source>
        <dbReference type="ARBA" id="ARBA00022690"/>
    </source>
</evidence>
<dbReference type="SUPFAM" id="SSF48726">
    <property type="entry name" value="Immunoglobulin"/>
    <property type="match status" value="2"/>
</dbReference>
<dbReference type="SMART" id="SM00408">
    <property type="entry name" value="IGc2"/>
    <property type="match status" value="2"/>
</dbReference>
<keyword evidence="4" id="KW-1015">Disulfide bond</keyword>
<feature type="region of interest" description="Disordered" evidence="5">
    <location>
        <begin position="88"/>
        <end position="137"/>
    </location>
</feature>
<feature type="domain" description="PLAC" evidence="8">
    <location>
        <begin position="944"/>
        <end position="983"/>
    </location>
</feature>
<feature type="non-terminal residue" evidence="9">
    <location>
        <position position="1"/>
    </location>
</feature>
<feature type="non-terminal residue" evidence="9">
    <location>
        <position position="992"/>
    </location>
</feature>
<keyword evidence="2" id="KW-0732">Signal</keyword>
<name>A0A553NDZ3_TIGCA</name>
<dbReference type="PRINTS" id="PR00759">
    <property type="entry name" value="BASICPTASE"/>
</dbReference>